<name>A0A5J6LFJ5_9GAMM</name>
<feature type="transmembrane region" description="Helical" evidence="4">
    <location>
        <begin position="210"/>
        <end position="229"/>
    </location>
</feature>
<dbReference type="Proteomes" id="UP000325606">
    <property type="component" value="Chromosome"/>
</dbReference>
<feature type="transmembrane region" description="Helical" evidence="4">
    <location>
        <begin position="299"/>
        <end position="318"/>
    </location>
</feature>
<dbReference type="Gene3D" id="1.20.1250.20">
    <property type="entry name" value="MFS general substrate transporter like domains"/>
    <property type="match status" value="1"/>
</dbReference>
<dbReference type="InterPro" id="IPR036259">
    <property type="entry name" value="MFS_trans_sf"/>
</dbReference>
<evidence type="ECO:0000259" key="5">
    <source>
        <dbReference type="PROSITE" id="PS50850"/>
    </source>
</evidence>
<feature type="transmembrane region" description="Helical" evidence="4">
    <location>
        <begin position="96"/>
        <end position="112"/>
    </location>
</feature>
<keyword evidence="7" id="KW-1185">Reference proteome</keyword>
<dbReference type="PROSITE" id="PS50850">
    <property type="entry name" value="MFS"/>
    <property type="match status" value="1"/>
</dbReference>
<evidence type="ECO:0000256" key="3">
    <source>
        <dbReference type="ARBA" id="ARBA00023136"/>
    </source>
</evidence>
<evidence type="ECO:0000256" key="1">
    <source>
        <dbReference type="ARBA" id="ARBA00022692"/>
    </source>
</evidence>
<dbReference type="PANTHER" id="PTHR23534">
    <property type="entry name" value="MFS PERMEASE"/>
    <property type="match status" value="1"/>
</dbReference>
<feature type="transmembrane region" description="Helical" evidence="4">
    <location>
        <begin position="7"/>
        <end position="32"/>
    </location>
</feature>
<reference evidence="6 7" key="1">
    <citation type="submission" date="2019-09" db="EMBL/GenBank/DDBJ databases">
        <title>Nitrincola iocasae sp. nov., a bacterium isolated from the sediment collected at a cold seep field in South China Sea.</title>
        <authorList>
            <person name="Zhang H."/>
            <person name="Wang H."/>
            <person name="Li C."/>
        </authorList>
    </citation>
    <scope>NUCLEOTIDE SEQUENCE [LARGE SCALE GENOMIC DNA]</scope>
    <source>
        <strain evidence="6 7">KXZD1103</strain>
    </source>
</reference>
<feature type="transmembrane region" description="Helical" evidence="4">
    <location>
        <begin position="163"/>
        <end position="186"/>
    </location>
</feature>
<sequence>MRLPVTVWGLALGQALLVSGNILLVSVTALIGQQIAPSLSLITLPVALQFLGLMGVTLPAAHLMRWLGRKTGFLIGNLIGVGGATLAYFALAAGDFTLFCLSTFLLGMAIGVGQQYRFAAIEGCPPPLHPRAISLVMAGGVIAAILGPNLAIWGEKLLPATQYLGAFAVLIGLYLLTTLLITLIPLKKPTRAELQGEVRPYAELFRQPQLIAAISAGVIGYAVMVLIMTATPLAMQGCGFGFSSTASVIQWHVLGMFAPSFFTGRLITRFSEAKVIQTGCLLLILCVLLNQLGTSYWHFWTALVALGIGWNFTFIGATSLLTHTYRPAEKAKVQGINDFLVFGSAAIGSLLAGYWQSLLGWEILNLLMLPTIAVAMLMVAISTKKHQLKKGVSSLFR</sequence>
<dbReference type="GO" id="GO:0022857">
    <property type="term" value="F:transmembrane transporter activity"/>
    <property type="evidence" value="ECO:0007669"/>
    <property type="project" value="InterPro"/>
</dbReference>
<feature type="transmembrane region" description="Helical" evidence="4">
    <location>
        <begin position="249"/>
        <end position="268"/>
    </location>
</feature>
<dbReference type="InterPro" id="IPR011701">
    <property type="entry name" value="MFS"/>
</dbReference>
<protein>
    <submittedName>
        <fullName evidence="6">MFS transporter</fullName>
    </submittedName>
</protein>
<feature type="transmembrane region" description="Helical" evidence="4">
    <location>
        <begin position="339"/>
        <end position="357"/>
    </location>
</feature>
<dbReference type="Pfam" id="PF07690">
    <property type="entry name" value="MFS_1"/>
    <property type="match status" value="1"/>
</dbReference>
<accession>A0A5J6LFJ5</accession>
<keyword evidence="2 4" id="KW-1133">Transmembrane helix</keyword>
<dbReference type="SUPFAM" id="SSF103473">
    <property type="entry name" value="MFS general substrate transporter"/>
    <property type="match status" value="1"/>
</dbReference>
<feature type="transmembrane region" description="Helical" evidence="4">
    <location>
        <begin position="132"/>
        <end position="151"/>
    </location>
</feature>
<feature type="transmembrane region" description="Helical" evidence="4">
    <location>
        <begin position="38"/>
        <end position="61"/>
    </location>
</feature>
<evidence type="ECO:0000256" key="4">
    <source>
        <dbReference type="SAM" id="Phobius"/>
    </source>
</evidence>
<feature type="transmembrane region" description="Helical" evidence="4">
    <location>
        <begin position="275"/>
        <end position="293"/>
    </location>
</feature>
<feature type="transmembrane region" description="Helical" evidence="4">
    <location>
        <begin position="73"/>
        <end position="90"/>
    </location>
</feature>
<dbReference type="InterPro" id="IPR020846">
    <property type="entry name" value="MFS_dom"/>
</dbReference>
<dbReference type="EMBL" id="CP044222">
    <property type="protein sequence ID" value="QEW07112.1"/>
    <property type="molecule type" value="Genomic_DNA"/>
</dbReference>
<dbReference type="RefSeq" id="WP_151056205.1">
    <property type="nucleotide sequence ID" value="NZ_CP044222.1"/>
</dbReference>
<keyword evidence="1 4" id="KW-0812">Transmembrane</keyword>
<evidence type="ECO:0000313" key="7">
    <source>
        <dbReference type="Proteomes" id="UP000325606"/>
    </source>
</evidence>
<dbReference type="AlphaFoldDB" id="A0A5J6LFJ5"/>
<dbReference type="KEGG" id="nik:F5I99_11665"/>
<dbReference type="PANTHER" id="PTHR23534:SF1">
    <property type="entry name" value="MAJOR FACILITATOR SUPERFAMILY PROTEIN"/>
    <property type="match status" value="1"/>
</dbReference>
<gene>
    <name evidence="6" type="ORF">F5I99_11665</name>
</gene>
<keyword evidence="3 4" id="KW-0472">Membrane</keyword>
<feature type="transmembrane region" description="Helical" evidence="4">
    <location>
        <begin position="363"/>
        <end position="381"/>
    </location>
</feature>
<evidence type="ECO:0000313" key="6">
    <source>
        <dbReference type="EMBL" id="QEW07112.1"/>
    </source>
</evidence>
<evidence type="ECO:0000256" key="2">
    <source>
        <dbReference type="ARBA" id="ARBA00022989"/>
    </source>
</evidence>
<organism evidence="6 7">
    <name type="scientific">Nitrincola iocasae</name>
    <dbReference type="NCBI Taxonomy" id="2614693"/>
    <lineage>
        <taxon>Bacteria</taxon>
        <taxon>Pseudomonadati</taxon>
        <taxon>Pseudomonadota</taxon>
        <taxon>Gammaproteobacteria</taxon>
        <taxon>Oceanospirillales</taxon>
        <taxon>Oceanospirillaceae</taxon>
        <taxon>Nitrincola</taxon>
    </lineage>
</organism>
<proteinExistence type="predicted"/>
<feature type="domain" description="Major facilitator superfamily (MFS) profile" evidence="5">
    <location>
        <begin position="208"/>
        <end position="397"/>
    </location>
</feature>